<keyword evidence="2" id="KW-1185">Reference proteome</keyword>
<dbReference type="Pfam" id="PF14433">
    <property type="entry name" value="SUKH-3"/>
    <property type="match status" value="1"/>
</dbReference>
<evidence type="ECO:0000313" key="1">
    <source>
        <dbReference type="EMBL" id="MBW5483896.1"/>
    </source>
</evidence>
<dbReference type="RefSeq" id="WP_219668379.1">
    <property type="nucleotide sequence ID" value="NZ_WTFF01000129.1"/>
</dbReference>
<dbReference type="EMBL" id="WTFF01000129">
    <property type="protein sequence ID" value="MBW5483896.1"/>
    <property type="molecule type" value="Genomic_DNA"/>
</dbReference>
<proteinExistence type="predicted"/>
<comment type="caution">
    <text evidence="1">The sequence shown here is derived from an EMBL/GenBank/DDBJ whole genome shotgun (WGS) entry which is preliminary data.</text>
</comment>
<protein>
    <recommendedName>
        <fullName evidence="3">SUKH-3 domain containing protein</fullName>
    </recommendedName>
</protein>
<accession>A0ABS6Z818</accession>
<gene>
    <name evidence="1" type="ORF">GPJ59_18915</name>
</gene>
<reference evidence="1 2" key="1">
    <citation type="submission" date="2019-12" db="EMBL/GenBank/DDBJ databases">
        <title>Genome sequence of Streptomyces bambusae.</title>
        <authorList>
            <person name="Bansal K."/>
            <person name="Choksket S."/>
            <person name="Korpole S."/>
            <person name="Patil P.B."/>
        </authorList>
    </citation>
    <scope>NUCLEOTIDE SEQUENCE [LARGE SCALE GENOMIC DNA]</scope>
    <source>
        <strain evidence="1 2">SK60</strain>
    </source>
</reference>
<evidence type="ECO:0000313" key="2">
    <source>
        <dbReference type="Proteomes" id="UP000812013"/>
    </source>
</evidence>
<organism evidence="1 2">
    <name type="scientific">Streptomyces bambusae</name>
    <dbReference type="NCBI Taxonomy" id="1550616"/>
    <lineage>
        <taxon>Bacteria</taxon>
        <taxon>Bacillati</taxon>
        <taxon>Actinomycetota</taxon>
        <taxon>Actinomycetes</taxon>
        <taxon>Kitasatosporales</taxon>
        <taxon>Streptomycetaceae</taxon>
        <taxon>Streptomyces</taxon>
    </lineage>
</organism>
<dbReference type="Proteomes" id="UP000812013">
    <property type="component" value="Unassembled WGS sequence"/>
</dbReference>
<name>A0ABS6Z818_9ACTN</name>
<dbReference type="InterPro" id="IPR025850">
    <property type="entry name" value="SUKH-3"/>
</dbReference>
<sequence>MPFLRNAAEVDAWFMDHGWFPGRDVSDQVPALVDAMAEDYAQAGFPMSPSPAALRFLAEHAGLRLTISARRGDHLLFTPCRVSHYDPEDLAALDRCLGGVGLFPVGIDTSEGSPIDMDAQGRFFYRHHTGAYYMGADKYEAMISLGNAPMRDAEDFFVRPDLSWPP</sequence>
<evidence type="ECO:0008006" key="3">
    <source>
        <dbReference type="Google" id="ProtNLM"/>
    </source>
</evidence>